<dbReference type="InterPro" id="IPR000990">
    <property type="entry name" value="Innexin"/>
</dbReference>
<reference evidence="11 13" key="2">
    <citation type="journal article" date="2013" name="Nature">
        <title>Insights into bilaterian evolution from three spiralian genomes.</title>
        <authorList>
            <person name="Simakov O."/>
            <person name="Marletaz F."/>
            <person name="Cho S.J."/>
            <person name="Edsinger-Gonzales E."/>
            <person name="Havlak P."/>
            <person name="Hellsten U."/>
            <person name="Kuo D.H."/>
            <person name="Larsson T."/>
            <person name="Lv J."/>
            <person name="Arendt D."/>
            <person name="Savage R."/>
            <person name="Osoegawa K."/>
            <person name="de Jong P."/>
            <person name="Grimwood J."/>
            <person name="Chapman J.A."/>
            <person name="Shapiro H."/>
            <person name="Aerts A."/>
            <person name="Otillar R.P."/>
            <person name="Terry A.Y."/>
            <person name="Boore J.L."/>
            <person name="Grigoriev I.V."/>
            <person name="Lindberg D.R."/>
            <person name="Seaver E.C."/>
            <person name="Weisblat D.A."/>
            <person name="Putnam N.H."/>
            <person name="Rokhsar D.S."/>
        </authorList>
    </citation>
    <scope>NUCLEOTIDE SEQUENCE</scope>
</reference>
<evidence type="ECO:0000256" key="3">
    <source>
        <dbReference type="ARBA" id="ARBA00022475"/>
    </source>
</evidence>
<reference evidence="12" key="3">
    <citation type="submission" date="2015-06" db="UniProtKB">
        <authorList>
            <consortium name="EnsemblMetazoa"/>
        </authorList>
    </citation>
    <scope>IDENTIFICATION</scope>
</reference>
<dbReference type="RefSeq" id="XP_009013922.1">
    <property type="nucleotide sequence ID" value="XM_009015674.1"/>
</dbReference>
<dbReference type="EMBL" id="AMQM01003417">
    <property type="status" value="NOT_ANNOTATED_CDS"/>
    <property type="molecule type" value="Genomic_DNA"/>
</dbReference>
<comment type="function">
    <text evidence="9">Structural component of the gap junctions.</text>
</comment>
<dbReference type="Pfam" id="PF00876">
    <property type="entry name" value="Innexin"/>
    <property type="match status" value="1"/>
</dbReference>
<comment type="similarity">
    <text evidence="9">Belongs to the pannexin family.</text>
</comment>
<dbReference type="PANTHER" id="PTHR11893:SF36">
    <property type="entry name" value="INNEXIN-5"/>
    <property type="match status" value="1"/>
</dbReference>
<name>T1G9L4_HELRO</name>
<dbReference type="Proteomes" id="UP000015101">
    <property type="component" value="Unassembled WGS sequence"/>
</dbReference>
<keyword evidence="13" id="KW-1185">Reference proteome</keyword>
<keyword evidence="5 9" id="KW-1133">Transmembrane helix</keyword>
<feature type="compositionally biased region" description="Basic and acidic residues" evidence="10">
    <location>
        <begin position="431"/>
        <end position="454"/>
    </location>
</feature>
<keyword evidence="4 9" id="KW-0812">Transmembrane</keyword>
<keyword evidence="2 9" id="KW-0813">Transport</keyword>
<dbReference type="KEGG" id="hro:HELRODRAFT_98251"/>
<evidence type="ECO:0000256" key="1">
    <source>
        <dbReference type="ARBA" id="ARBA00004651"/>
    </source>
</evidence>
<dbReference type="HOGENOM" id="CLU_035763_0_1_1"/>
<gene>
    <name evidence="12" type="primary">20217760</name>
    <name evidence="9" type="synonym">inx</name>
    <name evidence="11" type="ORF">HELRODRAFT_98251</name>
</gene>
<evidence type="ECO:0000313" key="12">
    <source>
        <dbReference type="EnsemblMetazoa" id="HelroP98251"/>
    </source>
</evidence>
<evidence type="ECO:0000256" key="5">
    <source>
        <dbReference type="ARBA" id="ARBA00022989"/>
    </source>
</evidence>
<comment type="subcellular location">
    <subcellularLocation>
        <location evidence="1 9">Cell membrane</location>
        <topology evidence="1 9">Multi-pass membrane protein</topology>
    </subcellularLocation>
</comment>
<protein>
    <recommendedName>
        <fullName evidence="9">Innexin</fullName>
    </recommendedName>
</protein>
<dbReference type="CTD" id="20217760"/>
<proteinExistence type="inferred from homology"/>
<feature type="transmembrane region" description="Helical" evidence="9">
    <location>
        <begin position="99"/>
        <end position="121"/>
    </location>
</feature>
<dbReference type="EMBL" id="KB096134">
    <property type="protein sequence ID" value="ESO08133.1"/>
    <property type="molecule type" value="Genomic_DNA"/>
</dbReference>
<sequence>MDRILFLFRDAKDVNLGGADSFSDRLSCQYTVTILIIFAIMTTTRQYVSEPISCWCPNYFTRDQIDYVNKVCWTTSTYYLSEEIAEIPDEKDIGNMVSYYQWIPLMAVGQAAMFFMPRIIWNLLNKKSGISVSSITDAAVERQKKADQCSAEKTMEFMVKSLGKFLKELSWDRTKDVGKSGHKVYGNYLTCLYILIKLIYIINVILQIFLLNGFLKTNYELYGFETIRKMLAGQDWTTSERFPRISMCSFTIRAMGENMHKYLVQCAIPINLLHEIFYIFLWFWFVFLLVVTSYSTVSWCHLCFPLSKRETYVRNKLYADGILRRKPDPETEIILAGFVKCYLRRDGCFIARLVGRNTSDVVAAELLGGLWKDYRLKTIKFKSINNNDDDDLNFVGDRYAIDINSNNNNNNNRGNTNANHNNSSNIFSGDTKTKRDKNQETGERGREREREGRAHGSRGGAISQAPTLYHRNYSNPLEHMHFDDT</sequence>
<dbReference type="FunCoup" id="T1G9L4">
    <property type="interactions" value="74"/>
</dbReference>
<feature type="transmembrane region" description="Helical" evidence="9">
    <location>
        <begin position="188"/>
        <end position="210"/>
    </location>
</feature>
<evidence type="ECO:0000256" key="9">
    <source>
        <dbReference type="RuleBase" id="RU010713"/>
    </source>
</evidence>
<keyword evidence="8 9" id="KW-0407">Ion channel</keyword>
<feature type="compositionally biased region" description="Low complexity" evidence="10">
    <location>
        <begin position="406"/>
        <end position="425"/>
    </location>
</feature>
<evidence type="ECO:0000256" key="6">
    <source>
        <dbReference type="ARBA" id="ARBA00023065"/>
    </source>
</evidence>
<evidence type="ECO:0000256" key="7">
    <source>
        <dbReference type="ARBA" id="ARBA00023136"/>
    </source>
</evidence>
<dbReference type="PANTHER" id="PTHR11893">
    <property type="entry name" value="INNEXIN"/>
    <property type="match status" value="1"/>
</dbReference>
<dbReference type="PRINTS" id="PR01262">
    <property type="entry name" value="INNEXIN"/>
</dbReference>
<dbReference type="GO" id="GO:0005921">
    <property type="term" value="C:gap junction"/>
    <property type="evidence" value="ECO:0007669"/>
    <property type="project" value="UniProtKB-UniRule"/>
</dbReference>
<evidence type="ECO:0000313" key="13">
    <source>
        <dbReference type="Proteomes" id="UP000015101"/>
    </source>
</evidence>
<dbReference type="AlphaFoldDB" id="T1G9L4"/>
<dbReference type="GO" id="GO:0005886">
    <property type="term" value="C:plasma membrane"/>
    <property type="evidence" value="ECO:0007669"/>
    <property type="project" value="UniProtKB-SubCell"/>
</dbReference>
<dbReference type="GeneID" id="20217760"/>
<reference evidence="13" key="1">
    <citation type="submission" date="2012-12" db="EMBL/GenBank/DDBJ databases">
        <authorList>
            <person name="Hellsten U."/>
            <person name="Grimwood J."/>
            <person name="Chapman J.A."/>
            <person name="Shapiro H."/>
            <person name="Aerts A."/>
            <person name="Otillar R.P."/>
            <person name="Terry A.Y."/>
            <person name="Boore J.L."/>
            <person name="Simakov O."/>
            <person name="Marletaz F."/>
            <person name="Cho S.-J."/>
            <person name="Edsinger-Gonzales E."/>
            <person name="Havlak P."/>
            <person name="Kuo D.-H."/>
            <person name="Larsson T."/>
            <person name="Lv J."/>
            <person name="Arendt D."/>
            <person name="Savage R."/>
            <person name="Osoegawa K."/>
            <person name="de Jong P."/>
            <person name="Lindberg D.R."/>
            <person name="Seaver E.C."/>
            <person name="Weisblat D.A."/>
            <person name="Putnam N.H."/>
            <person name="Grigoriev I.V."/>
            <person name="Rokhsar D.S."/>
        </authorList>
    </citation>
    <scope>NUCLEOTIDE SEQUENCE</scope>
</reference>
<dbReference type="PROSITE" id="PS51013">
    <property type="entry name" value="PANNEXIN"/>
    <property type="match status" value="1"/>
</dbReference>
<dbReference type="InParanoid" id="T1G9L4"/>
<keyword evidence="3" id="KW-1003">Cell membrane</keyword>
<feature type="transmembrane region" description="Helical" evidence="9">
    <location>
        <begin position="279"/>
        <end position="304"/>
    </location>
</feature>
<comment type="caution">
    <text evidence="9">Lacks conserved residue(s) required for the propagation of feature annotation.</text>
</comment>
<organism evidence="12 13">
    <name type="scientific">Helobdella robusta</name>
    <name type="common">Californian leech</name>
    <dbReference type="NCBI Taxonomy" id="6412"/>
    <lineage>
        <taxon>Eukaryota</taxon>
        <taxon>Metazoa</taxon>
        <taxon>Spiralia</taxon>
        <taxon>Lophotrochozoa</taxon>
        <taxon>Annelida</taxon>
        <taxon>Clitellata</taxon>
        <taxon>Hirudinea</taxon>
        <taxon>Rhynchobdellida</taxon>
        <taxon>Glossiphoniidae</taxon>
        <taxon>Helobdella</taxon>
    </lineage>
</organism>
<evidence type="ECO:0000313" key="11">
    <source>
        <dbReference type="EMBL" id="ESO08133.1"/>
    </source>
</evidence>
<evidence type="ECO:0000256" key="2">
    <source>
        <dbReference type="ARBA" id="ARBA00022448"/>
    </source>
</evidence>
<keyword evidence="7 9" id="KW-0472">Membrane</keyword>
<accession>T1G9L4</accession>
<evidence type="ECO:0000256" key="10">
    <source>
        <dbReference type="SAM" id="MobiDB-lite"/>
    </source>
</evidence>
<dbReference type="GO" id="GO:0034220">
    <property type="term" value="P:monoatomic ion transmembrane transport"/>
    <property type="evidence" value="ECO:0007669"/>
    <property type="project" value="UniProtKB-KW"/>
</dbReference>
<feature type="region of interest" description="Disordered" evidence="10">
    <location>
        <begin position="406"/>
        <end position="485"/>
    </location>
</feature>
<keyword evidence="6 9" id="KW-0406">Ion transport</keyword>
<dbReference type="OrthoDB" id="8620476at2759"/>
<evidence type="ECO:0000256" key="8">
    <source>
        <dbReference type="ARBA" id="ARBA00023303"/>
    </source>
</evidence>
<evidence type="ECO:0000256" key="4">
    <source>
        <dbReference type="ARBA" id="ARBA00022692"/>
    </source>
</evidence>
<dbReference type="EnsemblMetazoa" id="HelroT98251">
    <property type="protein sequence ID" value="HelroP98251"/>
    <property type="gene ID" value="HelroG98251"/>
</dbReference>